<organism evidence="3 4">
    <name type="scientific">Sinomonas cyclohexanicum</name>
    <name type="common">Corynebacterium cyclohexanicum</name>
    <dbReference type="NCBI Taxonomy" id="322009"/>
    <lineage>
        <taxon>Bacteria</taxon>
        <taxon>Bacillati</taxon>
        <taxon>Actinomycetota</taxon>
        <taxon>Actinomycetes</taxon>
        <taxon>Micrococcales</taxon>
        <taxon>Micrococcaceae</taxon>
        <taxon>Sinomonas</taxon>
    </lineage>
</organism>
<sequence length="402" mass="43937">MSGTVDPMTEKPQETAHSAAPVFDWDPRSEEVQADQIAAYDAMRARCPVALGAQGNWAVFGHADNRAILDDPRTFSNAVSTHLTVPNGMDPPEHGPYRAIVDKYYTPWRMHAFEPTCRRIAHRLVAALPRDAEVEIMGALAEPFANEVQCAFMGWPDTLHGPLREWTKKNHAATLSLDRAAMSAIALEFDGYIREQLELRRKAGAAAPEDATTELLGEEVHGRTLSDEEIVSIVRNWTVGELGTIAASVGIIARFLATHPDVQADLRSRRHDGALLARASDEILRLDAPLIANRRRTTREVTIGGRTVPSGERVVVLWASANRDGSVFEQPDEFRLDRNPADNLLYGEGIHACPGAPLARLELSVLMQELLGGTAAIEPAGEAPQRARYPSGGWSTVGVRLA</sequence>
<name>A0ABN6FP59_SINCY</name>
<comment type="similarity">
    <text evidence="1">Belongs to the cytochrome P450 family.</text>
</comment>
<dbReference type="InterPro" id="IPR036396">
    <property type="entry name" value="Cyt_P450_sf"/>
</dbReference>
<evidence type="ECO:0000256" key="1">
    <source>
        <dbReference type="ARBA" id="ARBA00010617"/>
    </source>
</evidence>
<dbReference type="SUPFAM" id="SSF48264">
    <property type="entry name" value="Cytochrome P450"/>
    <property type="match status" value="1"/>
</dbReference>
<accession>A0ABN6FP59</accession>
<protein>
    <submittedName>
        <fullName evidence="3">Cytochrome P450</fullName>
    </submittedName>
</protein>
<gene>
    <name evidence="3" type="ORF">SCMU_33850</name>
</gene>
<dbReference type="PANTHER" id="PTHR46696">
    <property type="entry name" value="P450, PUTATIVE (EUROFUNG)-RELATED"/>
    <property type="match status" value="1"/>
</dbReference>
<reference evidence="3 4" key="1">
    <citation type="journal article" date="2021" name="J. Biosci. Bioeng.">
        <title>Identification and characterization of a chc gene cluster responsible for the aromatization pathway of cyclohexanecarboxylate degradation in Sinomonas cyclohexanicum ATCC 51369.</title>
        <authorList>
            <person name="Yamamoto T."/>
            <person name="Hasegawa Y."/>
            <person name="Lau P.C.K."/>
            <person name="Iwaki H."/>
        </authorList>
    </citation>
    <scope>NUCLEOTIDE SEQUENCE [LARGE SCALE GENOMIC DNA]</scope>
    <source>
        <strain evidence="3 4">ATCC 51369</strain>
    </source>
</reference>
<evidence type="ECO:0000313" key="3">
    <source>
        <dbReference type="EMBL" id="BCT77543.1"/>
    </source>
</evidence>
<keyword evidence="4" id="KW-1185">Reference proteome</keyword>
<dbReference type="InterPro" id="IPR001128">
    <property type="entry name" value="Cyt_P450"/>
</dbReference>
<proteinExistence type="inferred from homology"/>
<feature type="region of interest" description="Disordered" evidence="2">
    <location>
        <begin position="1"/>
        <end position="23"/>
    </location>
</feature>
<dbReference type="Gene3D" id="1.10.630.10">
    <property type="entry name" value="Cytochrome P450"/>
    <property type="match status" value="1"/>
</dbReference>
<evidence type="ECO:0000313" key="4">
    <source>
        <dbReference type="Proteomes" id="UP001319861"/>
    </source>
</evidence>
<dbReference type="Pfam" id="PF00067">
    <property type="entry name" value="p450"/>
    <property type="match status" value="1"/>
</dbReference>
<evidence type="ECO:0000256" key="2">
    <source>
        <dbReference type="SAM" id="MobiDB-lite"/>
    </source>
</evidence>
<dbReference type="InterPro" id="IPR002397">
    <property type="entry name" value="Cyt_P450_B"/>
</dbReference>
<dbReference type="PRINTS" id="PR00359">
    <property type="entry name" value="BP450"/>
</dbReference>
<dbReference type="PANTHER" id="PTHR46696:SF6">
    <property type="entry name" value="P450, PUTATIVE (EUROFUNG)-RELATED"/>
    <property type="match status" value="1"/>
</dbReference>
<dbReference type="Proteomes" id="UP001319861">
    <property type="component" value="Chromosome"/>
</dbReference>
<dbReference type="CDD" id="cd11079">
    <property type="entry name" value="Cyp_unk"/>
    <property type="match status" value="1"/>
</dbReference>
<dbReference type="EMBL" id="AP024525">
    <property type="protein sequence ID" value="BCT77543.1"/>
    <property type="molecule type" value="Genomic_DNA"/>
</dbReference>